<dbReference type="GO" id="GO:0005829">
    <property type="term" value="C:cytosol"/>
    <property type="evidence" value="ECO:0007669"/>
    <property type="project" value="TreeGrafter"/>
</dbReference>
<reference evidence="3 4" key="1">
    <citation type="journal article" date="2015" name="Genome Announc.">
        <title>Genome Sequence of a Sulfate-Reducing Thermophilic Bacterium, Thermodesulfobacterium commune DSM 2178T (Phylum Thermodesulfobacteria).</title>
        <authorList>
            <person name="Bhatnagar S."/>
            <person name="Badger J.H."/>
            <person name="Madupu R."/>
            <person name="Khouri H.M."/>
            <person name="O'Connor E.M."/>
            <person name="Robb F.T."/>
            <person name="Ward N.L."/>
            <person name="Eisen J.A."/>
        </authorList>
    </citation>
    <scope>NUCLEOTIDE SEQUENCE [LARGE SCALE GENOMIC DNA]</scope>
    <source>
        <strain evidence="3 4">DSM 2178</strain>
    </source>
</reference>
<dbReference type="PANTHER" id="PTHR30160">
    <property type="entry name" value="TETRAACYLDISACCHARIDE 4'-KINASE-RELATED"/>
    <property type="match status" value="1"/>
</dbReference>
<keyword evidence="1" id="KW-0328">Glycosyltransferase</keyword>
<dbReference type="SUPFAM" id="SSF53756">
    <property type="entry name" value="UDP-Glycosyltransferase/glycogen phosphorylase"/>
    <property type="match status" value="1"/>
</dbReference>
<keyword evidence="2" id="KW-0808">Transferase</keyword>
<dbReference type="eggNOG" id="COG0859">
    <property type="taxonomic scope" value="Bacteria"/>
</dbReference>
<dbReference type="STRING" id="289377.HL41_07900"/>
<dbReference type="Gene3D" id="3.40.50.2000">
    <property type="entry name" value="Glycogen Phosphorylase B"/>
    <property type="match status" value="2"/>
</dbReference>
<organism evidence="3 4">
    <name type="scientific">Thermodesulfobacterium commune DSM 2178</name>
    <dbReference type="NCBI Taxonomy" id="289377"/>
    <lineage>
        <taxon>Bacteria</taxon>
        <taxon>Pseudomonadati</taxon>
        <taxon>Thermodesulfobacteriota</taxon>
        <taxon>Thermodesulfobacteria</taxon>
        <taxon>Thermodesulfobacteriales</taxon>
        <taxon>Thermodesulfobacteriaceae</taxon>
        <taxon>Thermodesulfobacterium</taxon>
    </lineage>
</organism>
<dbReference type="HOGENOM" id="CLU_038371_0_0_0"/>
<name>A0A075WVU8_9BACT</name>
<dbReference type="Proteomes" id="UP000028481">
    <property type="component" value="Chromosome"/>
</dbReference>
<accession>A0A075WVU8</accession>
<evidence type="ECO:0000313" key="3">
    <source>
        <dbReference type="EMBL" id="AIH04593.1"/>
    </source>
</evidence>
<evidence type="ECO:0000313" key="4">
    <source>
        <dbReference type="Proteomes" id="UP000028481"/>
    </source>
</evidence>
<dbReference type="Pfam" id="PF01075">
    <property type="entry name" value="Glyco_transf_9"/>
    <property type="match status" value="1"/>
</dbReference>
<keyword evidence="4" id="KW-1185">Reference proteome</keyword>
<evidence type="ECO:0008006" key="5">
    <source>
        <dbReference type="Google" id="ProtNLM"/>
    </source>
</evidence>
<dbReference type="OrthoDB" id="9811138at2"/>
<gene>
    <name evidence="3" type="ORF">HL41_07900</name>
</gene>
<dbReference type="GO" id="GO:0009244">
    <property type="term" value="P:lipopolysaccharide core region biosynthetic process"/>
    <property type="evidence" value="ECO:0007669"/>
    <property type="project" value="TreeGrafter"/>
</dbReference>
<dbReference type="GO" id="GO:0008713">
    <property type="term" value="F:ADP-heptose-lipopolysaccharide heptosyltransferase activity"/>
    <property type="evidence" value="ECO:0007669"/>
    <property type="project" value="TreeGrafter"/>
</dbReference>
<dbReference type="EMBL" id="CP008796">
    <property type="protein sequence ID" value="AIH04593.1"/>
    <property type="molecule type" value="Genomic_DNA"/>
</dbReference>
<dbReference type="PaxDb" id="289377-HL41_07900"/>
<dbReference type="KEGG" id="tcm:HL41_07900"/>
<evidence type="ECO:0000256" key="1">
    <source>
        <dbReference type="ARBA" id="ARBA00022676"/>
    </source>
</evidence>
<dbReference type="CDD" id="cd03789">
    <property type="entry name" value="GT9_LPS_heptosyltransferase"/>
    <property type="match status" value="1"/>
</dbReference>
<dbReference type="InterPro" id="IPR051199">
    <property type="entry name" value="LPS_LOS_Heptosyltrfase"/>
</dbReference>
<dbReference type="PANTHER" id="PTHR30160:SF7">
    <property type="entry name" value="ADP-HEPTOSE--LPS HEPTOSYLTRANSFERASE 2"/>
    <property type="match status" value="1"/>
</dbReference>
<proteinExistence type="predicted"/>
<dbReference type="InterPro" id="IPR002201">
    <property type="entry name" value="Glyco_trans_9"/>
</dbReference>
<dbReference type="RefSeq" id="WP_038060534.1">
    <property type="nucleotide sequence ID" value="NZ_CP008796.1"/>
</dbReference>
<evidence type="ECO:0000256" key="2">
    <source>
        <dbReference type="ARBA" id="ARBA00022679"/>
    </source>
</evidence>
<sequence>MLYLLLSYLFYPLIQFIISLKNRNKEFRKILVIQAAKIGDFICTTHVFREIKKTYPESRLTVMVNPVVKELAENNPYIDEVVFFSPKDYKGFLGKIKLANHIRKGEYDLGIALNPNVPFTIGLLWGLVPTRISILPNFCGLTFRLASKFYTYLETHVSGQLVVETYLKLLGKIGIQSNNLFKEVYKTSDADKKVTEVLQGITKPLVGIAVSSGNKLKELENEKIAEVINKILQEKDCYFVLVGSSQDKHKAQEVLKLVKNKEKVLDLTGRFSLGELPALLERFSVFIGVDTGITYMADALKIPIVYIPGPIDISEQHPTESRIFWVRENLSCAPCSFVFKTVSFCKNNIRTCVKLIDPEKIVAGVKKFLETSKEN</sequence>
<protein>
    <recommendedName>
        <fullName evidence="5">Glycosyltransferase family 9 protein</fullName>
    </recommendedName>
</protein>
<dbReference type="AlphaFoldDB" id="A0A075WVU8"/>